<feature type="region of interest" description="Disordered" evidence="1">
    <location>
        <begin position="1"/>
        <end position="40"/>
    </location>
</feature>
<dbReference type="Proteomes" id="UP001516400">
    <property type="component" value="Unassembled WGS sequence"/>
</dbReference>
<dbReference type="AlphaFoldDB" id="A0ABD2N023"/>
<proteinExistence type="predicted"/>
<evidence type="ECO:0000313" key="3">
    <source>
        <dbReference type="EMBL" id="KAL3272053.1"/>
    </source>
</evidence>
<name>A0ABD2N023_9CUCU</name>
<sequence length="228" mass="25830">MYKPEDESTSDEDELYTRPGYSPLSGYHGGPVRLELQPTAPGRQYNRPLIQRVFIPRHRRQSWLQITNLYVVGLLLSILCMCLGLKAPGVKATSRSMNVMSKRADITPDVPTTDELAAFSHTDRKMYNEGKKMYFRTIGLLSRKQTTQAKYTKLILSARKTRSVQEDAKIYVYGEGPYNLYDLKLNTELVTSSPTISILLNSINVDIIERFGTLELTSSMEVVKRPSG</sequence>
<protein>
    <submittedName>
        <fullName evidence="3">Uncharacterized protein</fullName>
    </submittedName>
</protein>
<evidence type="ECO:0000313" key="4">
    <source>
        <dbReference type="Proteomes" id="UP001516400"/>
    </source>
</evidence>
<keyword evidence="2" id="KW-0472">Membrane</keyword>
<reference evidence="3 4" key="1">
    <citation type="journal article" date="2021" name="BMC Biol.">
        <title>Horizontally acquired antibacterial genes associated with adaptive radiation of ladybird beetles.</title>
        <authorList>
            <person name="Li H.S."/>
            <person name="Tang X.F."/>
            <person name="Huang Y.H."/>
            <person name="Xu Z.Y."/>
            <person name="Chen M.L."/>
            <person name="Du X.Y."/>
            <person name="Qiu B.Y."/>
            <person name="Chen P.T."/>
            <person name="Zhang W."/>
            <person name="Slipinski A."/>
            <person name="Escalona H.E."/>
            <person name="Waterhouse R.M."/>
            <person name="Zwick A."/>
            <person name="Pang H."/>
        </authorList>
    </citation>
    <scope>NUCLEOTIDE SEQUENCE [LARGE SCALE GENOMIC DNA]</scope>
    <source>
        <strain evidence="3">SYSU2018</strain>
    </source>
</reference>
<gene>
    <name evidence="3" type="ORF">HHI36_022515</name>
</gene>
<keyword evidence="2" id="KW-1133">Transmembrane helix</keyword>
<feature type="transmembrane region" description="Helical" evidence="2">
    <location>
        <begin position="63"/>
        <end position="85"/>
    </location>
</feature>
<keyword evidence="4" id="KW-1185">Reference proteome</keyword>
<accession>A0ABD2N023</accession>
<keyword evidence="2" id="KW-0812">Transmembrane</keyword>
<comment type="caution">
    <text evidence="3">The sequence shown here is derived from an EMBL/GenBank/DDBJ whole genome shotgun (WGS) entry which is preliminary data.</text>
</comment>
<dbReference type="EMBL" id="JABFTP020000042">
    <property type="protein sequence ID" value="KAL3272053.1"/>
    <property type="molecule type" value="Genomic_DNA"/>
</dbReference>
<organism evidence="3 4">
    <name type="scientific">Cryptolaemus montrouzieri</name>
    <dbReference type="NCBI Taxonomy" id="559131"/>
    <lineage>
        <taxon>Eukaryota</taxon>
        <taxon>Metazoa</taxon>
        <taxon>Ecdysozoa</taxon>
        <taxon>Arthropoda</taxon>
        <taxon>Hexapoda</taxon>
        <taxon>Insecta</taxon>
        <taxon>Pterygota</taxon>
        <taxon>Neoptera</taxon>
        <taxon>Endopterygota</taxon>
        <taxon>Coleoptera</taxon>
        <taxon>Polyphaga</taxon>
        <taxon>Cucujiformia</taxon>
        <taxon>Coccinelloidea</taxon>
        <taxon>Coccinellidae</taxon>
        <taxon>Scymninae</taxon>
        <taxon>Scymnini</taxon>
        <taxon>Cryptolaemus</taxon>
    </lineage>
</organism>
<evidence type="ECO:0000256" key="2">
    <source>
        <dbReference type="SAM" id="Phobius"/>
    </source>
</evidence>
<evidence type="ECO:0000256" key="1">
    <source>
        <dbReference type="SAM" id="MobiDB-lite"/>
    </source>
</evidence>